<dbReference type="InterPro" id="IPR002545">
    <property type="entry name" value="CheW-lke_dom"/>
</dbReference>
<dbReference type="eggNOG" id="COG0835">
    <property type="taxonomic scope" value="Bacteria"/>
</dbReference>
<dbReference type="OrthoDB" id="9794382at2"/>
<dbReference type="Pfam" id="PF01584">
    <property type="entry name" value="CheW"/>
    <property type="match status" value="1"/>
</dbReference>
<evidence type="ECO:0000259" key="1">
    <source>
        <dbReference type="PROSITE" id="PS50851"/>
    </source>
</evidence>
<dbReference type="Proteomes" id="UP000184758">
    <property type="component" value="Unassembled WGS sequence"/>
</dbReference>
<dbReference type="PANTHER" id="PTHR22617:SF23">
    <property type="entry name" value="CHEMOTAXIS PROTEIN CHEW"/>
    <property type="match status" value="1"/>
</dbReference>
<organism evidence="2 3">
    <name type="scientific">Carnobacterium alterfunditum</name>
    <dbReference type="NCBI Taxonomy" id="28230"/>
    <lineage>
        <taxon>Bacteria</taxon>
        <taxon>Bacillati</taxon>
        <taxon>Bacillota</taxon>
        <taxon>Bacilli</taxon>
        <taxon>Lactobacillales</taxon>
        <taxon>Carnobacteriaceae</taxon>
        <taxon>Carnobacterium</taxon>
    </lineage>
</organism>
<reference evidence="3" key="1">
    <citation type="submission" date="2016-11" db="EMBL/GenBank/DDBJ databases">
        <authorList>
            <person name="Varghese N."/>
            <person name="Submissions S."/>
        </authorList>
    </citation>
    <scope>NUCLEOTIDE SEQUENCE [LARGE SCALE GENOMIC DNA]</scope>
    <source>
        <strain evidence="3">313</strain>
    </source>
</reference>
<proteinExistence type="predicted"/>
<accession>A0A1N6I5L4</accession>
<evidence type="ECO:0000313" key="2">
    <source>
        <dbReference type="EMBL" id="SIO27291.1"/>
    </source>
</evidence>
<dbReference type="InterPro" id="IPR036061">
    <property type="entry name" value="CheW-like_dom_sf"/>
</dbReference>
<dbReference type="STRING" id="28230.SAMN05878443_2324"/>
<dbReference type="EMBL" id="FSRN01000001">
    <property type="protein sequence ID" value="SIO27291.1"/>
    <property type="molecule type" value="Genomic_DNA"/>
</dbReference>
<dbReference type="PANTHER" id="PTHR22617">
    <property type="entry name" value="CHEMOTAXIS SENSOR HISTIDINE KINASE-RELATED"/>
    <property type="match status" value="1"/>
</dbReference>
<dbReference type="RefSeq" id="WP_034546331.1">
    <property type="nucleotide sequence ID" value="NZ_FSRN01000001.1"/>
</dbReference>
<dbReference type="GO" id="GO:0006935">
    <property type="term" value="P:chemotaxis"/>
    <property type="evidence" value="ECO:0007669"/>
    <property type="project" value="InterPro"/>
</dbReference>
<dbReference type="InterPro" id="IPR039315">
    <property type="entry name" value="CheW"/>
</dbReference>
<gene>
    <name evidence="2" type="ORF">SAMN05878443_2324</name>
</gene>
<dbReference type="Gene3D" id="2.40.50.180">
    <property type="entry name" value="CheA-289, Domain 4"/>
    <property type="match status" value="1"/>
</dbReference>
<dbReference type="GO" id="GO:0007165">
    <property type="term" value="P:signal transduction"/>
    <property type="evidence" value="ECO:0007669"/>
    <property type="project" value="InterPro"/>
</dbReference>
<keyword evidence="3" id="KW-1185">Reference proteome</keyword>
<dbReference type="SUPFAM" id="SSF50341">
    <property type="entry name" value="CheW-like"/>
    <property type="match status" value="1"/>
</dbReference>
<name>A0A1N6I5L4_9LACT</name>
<feature type="domain" description="CheW-like" evidence="1">
    <location>
        <begin position="1"/>
        <end position="140"/>
    </location>
</feature>
<sequence>MGKFVVFSSGGQSFAIPIEVTEKIIHVEDLTRIPDTSGYVLGAIDYDEGIIPIIDLSERFFQNKTAITPDTKVIVINWQDKKIGLAVDKVTNIRSFESTDHESSEEADQESASYIVAFIRTEEGIILQLDVDSIFSGTGKQELVSLINR</sequence>
<dbReference type="PROSITE" id="PS50851">
    <property type="entry name" value="CHEW"/>
    <property type="match status" value="1"/>
</dbReference>
<dbReference type="AlphaFoldDB" id="A0A1N6I5L4"/>
<evidence type="ECO:0000313" key="3">
    <source>
        <dbReference type="Proteomes" id="UP000184758"/>
    </source>
</evidence>
<dbReference type="Gene3D" id="2.30.30.40">
    <property type="entry name" value="SH3 Domains"/>
    <property type="match status" value="1"/>
</dbReference>
<protein>
    <submittedName>
        <fullName evidence="2">Purine-binding chemotaxis protein CheW</fullName>
    </submittedName>
</protein>
<dbReference type="GO" id="GO:0005829">
    <property type="term" value="C:cytosol"/>
    <property type="evidence" value="ECO:0007669"/>
    <property type="project" value="TreeGrafter"/>
</dbReference>
<dbReference type="SMART" id="SM00260">
    <property type="entry name" value="CheW"/>
    <property type="match status" value="1"/>
</dbReference>